<dbReference type="RefSeq" id="WP_149320177.1">
    <property type="nucleotide sequence ID" value="NZ_CP080294.1"/>
</dbReference>
<comment type="caution">
    <text evidence="3">The sequence shown here is derived from an EMBL/GenBank/DDBJ whole genome shotgun (WGS) entry which is preliminary data.</text>
</comment>
<accession>A0A5M8BDM9</accession>
<protein>
    <recommendedName>
        <fullName evidence="5">Hydroxyquinol 1,2-dioxygenase</fullName>
    </recommendedName>
</protein>
<feature type="compositionally biased region" description="Basic and acidic residues" evidence="1">
    <location>
        <begin position="76"/>
        <end position="92"/>
    </location>
</feature>
<feature type="chain" id="PRO_5024339321" description="Hydroxyquinol 1,2-dioxygenase" evidence="2">
    <location>
        <begin position="30"/>
        <end position="92"/>
    </location>
</feature>
<gene>
    <name evidence="3" type="ORF">F1599_02685</name>
</gene>
<evidence type="ECO:0008006" key="5">
    <source>
        <dbReference type="Google" id="ProtNLM"/>
    </source>
</evidence>
<dbReference type="EMBL" id="VWRN01000011">
    <property type="protein sequence ID" value="KAA6131084.1"/>
    <property type="molecule type" value="Genomic_DNA"/>
</dbReference>
<dbReference type="AlphaFoldDB" id="A0A5M8BDM9"/>
<evidence type="ECO:0000256" key="2">
    <source>
        <dbReference type="SAM" id="SignalP"/>
    </source>
</evidence>
<evidence type="ECO:0000256" key="1">
    <source>
        <dbReference type="SAM" id="MobiDB-lite"/>
    </source>
</evidence>
<evidence type="ECO:0000313" key="3">
    <source>
        <dbReference type="EMBL" id="KAA6131084.1"/>
    </source>
</evidence>
<proteinExistence type="predicted"/>
<keyword evidence="2" id="KW-0732">Signal</keyword>
<feature type="signal peptide" evidence="2">
    <location>
        <begin position="1"/>
        <end position="29"/>
    </location>
</feature>
<reference evidence="3 4" key="1">
    <citation type="submission" date="2019-09" db="EMBL/GenBank/DDBJ databases">
        <title>Isolation of a novel species in the genus Cupriavidus from patients with sepsis using whole genome sequencing.</title>
        <authorList>
            <person name="Kweon O.J."/>
            <person name="Lee M.-K."/>
        </authorList>
    </citation>
    <scope>NUCLEOTIDE SEQUENCE [LARGE SCALE GENOMIC DNA]</scope>
    <source>
        <strain evidence="3 4">MKL-01</strain>
    </source>
</reference>
<evidence type="ECO:0000313" key="4">
    <source>
        <dbReference type="Proteomes" id="UP000324324"/>
    </source>
</evidence>
<sequence>MKTLAQPRRLAFALLCAAGLSLSATALHATTLDRDVLRLEGASMHVGKADPYSDGARTVDAYTDGARSVDAYTDGARADHVSDGRDRFGQGA</sequence>
<dbReference type="Proteomes" id="UP000324324">
    <property type="component" value="Unassembled WGS sequence"/>
</dbReference>
<keyword evidence="4" id="KW-1185">Reference proteome</keyword>
<feature type="region of interest" description="Disordered" evidence="1">
    <location>
        <begin position="73"/>
        <end position="92"/>
    </location>
</feature>
<organism evidence="3 4">
    <name type="scientific">Cupriavidus cauae</name>
    <dbReference type="NCBI Taxonomy" id="2608999"/>
    <lineage>
        <taxon>Bacteria</taxon>
        <taxon>Pseudomonadati</taxon>
        <taxon>Pseudomonadota</taxon>
        <taxon>Betaproteobacteria</taxon>
        <taxon>Burkholderiales</taxon>
        <taxon>Burkholderiaceae</taxon>
        <taxon>Cupriavidus</taxon>
    </lineage>
</organism>
<name>A0A5M8BDM9_9BURK</name>